<dbReference type="AlphaFoldDB" id="A0A7T8AQB0"/>
<evidence type="ECO:0000259" key="1">
    <source>
        <dbReference type="Pfam" id="PF13476"/>
    </source>
</evidence>
<reference evidence="2 3" key="1">
    <citation type="submission" date="2020-08" db="EMBL/GenBank/DDBJ databases">
        <title>Emergence of ISAba1-mediated novel tet(X) in Acinetobacter variabilis from a chicken farm.</title>
        <authorList>
            <person name="Peng K."/>
            <person name="Li R."/>
        </authorList>
    </citation>
    <scope>NUCLEOTIDE SEQUENCE [LARGE SCALE GENOMIC DNA]</scope>
    <source>
        <strain evidence="2 3">XM9F202-2</strain>
    </source>
</reference>
<evidence type="ECO:0000313" key="2">
    <source>
        <dbReference type="EMBL" id="QQN87867.1"/>
    </source>
</evidence>
<dbReference type="Pfam" id="PF13476">
    <property type="entry name" value="AAA_23"/>
    <property type="match status" value="1"/>
</dbReference>
<organism evidence="2 3">
    <name type="scientific">Acinetobacter variabilis</name>
    <dbReference type="NCBI Taxonomy" id="70346"/>
    <lineage>
        <taxon>Bacteria</taxon>
        <taxon>Pseudomonadati</taxon>
        <taxon>Pseudomonadota</taxon>
        <taxon>Gammaproteobacteria</taxon>
        <taxon>Moraxellales</taxon>
        <taxon>Moraxellaceae</taxon>
        <taxon>Acinetobacter</taxon>
    </lineage>
</organism>
<dbReference type="PANTHER" id="PTHR43581:SF2">
    <property type="entry name" value="EXCINUCLEASE ATPASE SUBUNIT"/>
    <property type="match status" value="1"/>
</dbReference>
<dbReference type="GO" id="GO:0016887">
    <property type="term" value="F:ATP hydrolysis activity"/>
    <property type="evidence" value="ECO:0007669"/>
    <property type="project" value="InterPro"/>
</dbReference>
<evidence type="ECO:0000313" key="3">
    <source>
        <dbReference type="Proteomes" id="UP000596079"/>
    </source>
</evidence>
<dbReference type="PANTHER" id="PTHR43581">
    <property type="entry name" value="ATP/GTP PHOSPHATASE"/>
    <property type="match status" value="1"/>
</dbReference>
<dbReference type="InterPro" id="IPR038729">
    <property type="entry name" value="Rad50/SbcC_AAA"/>
</dbReference>
<name>A0A7T8AQB0_9GAMM</name>
<dbReference type="Proteomes" id="UP000596079">
    <property type="component" value="Chromosome"/>
</dbReference>
<dbReference type="InterPro" id="IPR051396">
    <property type="entry name" value="Bact_Antivir_Def_Nuclease"/>
</dbReference>
<gene>
    <name evidence="2" type="ORF">IAQ69_13665</name>
</gene>
<accession>A0A7T8AQB0</accession>
<dbReference type="EMBL" id="CP060811">
    <property type="protein sequence ID" value="QQN87867.1"/>
    <property type="molecule type" value="Genomic_DNA"/>
</dbReference>
<dbReference type="CDD" id="cd00267">
    <property type="entry name" value="ABC_ATPase"/>
    <property type="match status" value="1"/>
</dbReference>
<dbReference type="GO" id="GO:0006302">
    <property type="term" value="P:double-strand break repair"/>
    <property type="evidence" value="ECO:0007669"/>
    <property type="project" value="InterPro"/>
</dbReference>
<dbReference type="SUPFAM" id="SSF52540">
    <property type="entry name" value="P-loop containing nucleoside triphosphate hydrolases"/>
    <property type="match status" value="1"/>
</dbReference>
<protein>
    <submittedName>
        <fullName evidence="2">AAA family ATPase</fullName>
    </submittedName>
</protein>
<proteinExistence type="predicted"/>
<dbReference type="RefSeq" id="WP_200229178.1">
    <property type="nucleotide sequence ID" value="NZ_CP060811.1"/>
</dbReference>
<sequence length="464" mass="53037">MHIEKIQLKHALHFSNIQLDFDLQKTPVTLILGDQGSGKTTLLRLSYQALTWFSARFRDLRTAGLSMLDQDILQNRLQSKIDIQVRFPDDLGPLPESAQGEAAPAQSCSWQLYKTLNSQGIGFAKAETQQLDTMVNLYQKARQHDPLLGLPMVAYYPAERFVNEINLLSKNNQAIFQTAHAYEITAIPFTTFARFFEWFREISDIENAQSAKIIDQILDQALQQSDDIQADQLVQQIEKAKAHMHTPSLTALREALSIVLPELSQIYLDYQPKLQLMVRYQDHTFSFQQLSSSIRNWIALVGDVVRRLCLLNPHSLFPCQEGTGILLIDEIDHQLDQDMAAVILPRLHQAFPNLQIIVTGNRPELLEQAQDFQCLKLENKQLHPIHLNPMQVQYDHFYAELPLEMSQNHSDIEKVEDALQEPEIVNLTAQSVLQLIQEQLSTEQQQELLQLLSQDNSQSLPQSS</sequence>
<dbReference type="InterPro" id="IPR027417">
    <property type="entry name" value="P-loop_NTPase"/>
</dbReference>
<dbReference type="Gene3D" id="3.40.50.300">
    <property type="entry name" value="P-loop containing nucleotide triphosphate hydrolases"/>
    <property type="match status" value="1"/>
</dbReference>
<feature type="domain" description="Rad50/SbcC-type AAA" evidence="1">
    <location>
        <begin position="5"/>
        <end position="260"/>
    </location>
</feature>